<dbReference type="Gene3D" id="1.10.1660.10">
    <property type="match status" value="1"/>
</dbReference>
<evidence type="ECO:0000313" key="2">
    <source>
        <dbReference type="Proteomes" id="UP000075615"/>
    </source>
</evidence>
<dbReference type="EMBL" id="LRDB01000012">
    <property type="protein sequence ID" value="KYG79017.1"/>
    <property type="molecule type" value="Genomic_DNA"/>
</dbReference>
<name>A0A150XJV5_9BACT</name>
<dbReference type="AlphaFoldDB" id="A0A150XJV5"/>
<dbReference type="RefSeq" id="WP_068415115.1">
    <property type="nucleotide sequence ID" value="NZ_LRDB01000012.1"/>
</dbReference>
<keyword evidence="2" id="KW-1185">Reference proteome</keyword>
<protein>
    <submittedName>
        <fullName evidence="1">MerR family transcriptional regulator</fullName>
    </submittedName>
</protein>
<dbReference type="Pfam" id="PF13591">
    <property type="entry name" value="MerR_2"/>
    <property type="match status" value="1"/>
</dbReference>
<sequence length="97" mass="11539">MSLENFIPLNQLCTHYKVEMSFFTHLNEFGLIEIETIEESPYIHQDKITDVEKMIRLHVELDINFEGIDTVFNLLEKIHDLQAELTATKNRLRLYED</sequence>
<accession>A0A150XJV5</accession>
<gene>
    <name evidence="1" type="ORF">AWN68_05130</name>
</gene>
<dbReference type="STRING" id="296218.AWN68_05130"/>
<proteinExistence type="predicted"/>
<dbReference type="OrthoDB" id="1494789at2"/>
<evidence type="ECO:0000313" key="1">
    <source>
        <dbReference type="EMBL" id="KYG79017.1"/>
    </source>
</evidence>
<reference evidence="1 2" key="1">
    <citation type="submission" date="2016-01" db="EMBL/GenBank/DDBJ databases">
        <title>Genome sequencing of Roseivirga echinicomitans KMM 6058.</title>
        <authorList>
            <person name="Selvaratnam C."/>
            <person name="Thevarajoo S."/>
            <person name="Goh K.M."/>
            <person name="Ee R."/>
            <person name="Chan K.-G."/>
            <person name="Chong C.S."/>
        </authorList>
    </citation>
    <scope>NUCLEOTIDE SEQUENCE [LARGE SCALE GENOMIC DNA]</scope>
    <source>
        <strain evidence="1 2">KMM 6058</strain>
    </source>
</reference>
<organism evidence="1 2">
    <name type="scientific">Roseivirga echinicomitans</name>
    <dbReference type="NCBI Taxonomy" id="296218"/>
    <lineage>
        <taxon>Bacteria</taxon>
        <taxon>Pseudomonadati</taxon>
        <taxon>Bacteroidota</taxon>
        <taxon>Cytophagia</taxon>
        <taxon>Cytophagales</taxon>
        <taxon>Roseivirgaceae</taxon>
        <taxon>Roseivirga</taxon>
    </lineage>
</organism>
<dbReference type="Proteomes" id="UP000075615">
    <property type="component" value="Unassembled WGS sequence"/>
</dbReference>
<comment type="caution">
    <text evidence="1">The sequence shown here is derived from an EMBL/GenBank/DDBJ whole genome shotgun (WGS) entry which is preliminary data.</text>
</comment>